<reference evidence="3 4" key="1">
    <citation type="submission" date="2018-07" db="EMBL/GenBank/DDBJ databases">
        <title>Streptomyces species from bats.</title>
        <authorList>
            <person name="Dunlap C."/>
        </authorList>
    </citation>
    <scope>NUCLEOTIDE SEQUENCE [LARGE SCALE GENOMIC DNA]</scope>
    <source>
        <strain evidence="3 4">AC230</strain>
    </source>
</reference>
<protein>
    <submittedName>
        <fullName evidence="3">Uncharacterized protein</fullName>
    </submittedName>
</protein>
<dbReference type="EMBL" id="QQNA01000406">
    <property type="protein sequence ID" value="RDG31166.1"/>
    <property type="molecule type" value="Genomic_DNA"/>
</dbReference>
<feature type="compositionally biased region" description="Pro residues" evidence="1">
    <location>
        <begin position="1"/>
        <end position="13"/>
    </location>
</feature>
<gene>
    <name evidence="3" type="ORF">DVH02_33540</name>
</gene>
<feature type="region of interest" description="Disordered" evidence="1">
    <location>
        <begin position="1"/>
        <end position="33"/>
    </location>
</feature>
<evidence type="ECO:0000313" key="4">
    <source>
        <dbReference type="Proteomes" id="UP000253741"/>
    </source>
</evidence>
<name>A0A370AUL8_9ACTN</name>
<keyword evidence="2" id="KW-1133">Transmembrane helix</keyword>
<organism evidence="3 4">
    <name type="scientific">Streptomyces corynorhini</name>
    <dbReference type="NCBI Taxonomy" id="2282652"/>
    <lineage>
        <taxon>Bacteria</taxon>
        <taxon>Bacillati</taxon>
        <taxon>Actinomycetota</taxon>
        <taxon>Actinomycetes</taxon>
        <taxon>Kitasatosporales</taxon>
        <taxon>Streptomycetaceae</taxon>
        <taxon>Streptomyces</taxon>
    </lineage>
</organism>
<keyword evidence="2" id="KW-0812">Transmembrane</keyword>
<feature type="transmembrane region" description="Helical" evidence="2">
    <location>
        <begin position="39"/>
        <end position="56"/>
    </location>
</feature>
<feature type="compositionally biased region" description="Low complexity" evidence="1">
    <location>
        <begin position="14"/>
        <end position="23"/>
    </location>
</feature>
<evidence type="ECO:0000313" key="3">
    <source>
        <dbReference type="EMBL" id="RDG31166.1"/>
    </source>
</evidence>
<evidence type="ECO:0000256" key="2">
    <source>
        <dbReference type="SAM" id="Phobius"/>
    </source>
</evidence>
<dbReference type="AlphaFoldDB" id="A0A370AUL8"/>
<keyword evidence="2" id="KW-0472">Membrane</keyword>
<proteinExistence type="predicted"/>
<comment type="caution">
    <text evidence="3">The sequence shown here is derived from an EMBL/GenBank/DDBJ whole genome shotgun (WGS) entry which is preliminary data.</text>
</comment>
<evidence type="ECO:0000256" key="1">
    <source>
        <dbReference type="SAM" id="MobiDB-lite"/>
    </source>
</evidence>
<sequence>TGTGPPTPTPSAAPSPSSVAVPAYRKATRDVPRNHTSPVLMMLLLTAPAVLAVAVLRPRSR</sequence>
<feature type="non-terminal residue" evidence="3">
    <location>
        <position position="1"/>
    </location>
</feature>
<keyword evidence="4" id="KW-1185">Reference proteome</keyword>
<accession>A0A370AUL8</accession>
<dbReference type="Proteomes" id="UP000253741">
    <property type="component" value="Unassembled WGS sequence"/>
</dbReference>